<dbReference type="EMBL" id="ML178845">
    <property type="protein sequence ID" value="TFK97757.1"/>
    <property type="molecule type" value="Genomic_DNA"/>
</dbReference>
<accession>A0A5C3Q9A0</accession>
<keyword evidence="2" id="KW-1185">Reference proteome</keyword>
<dbReference type="OrthoDB" id="2725951at2759"/>
<gene>
    <name evidence="1" type="ORF">BDV98DRAFT_585487</name>
</gene>
<dbReference type="AlphaFoldDB" id="A0A5C3Q9A0"/>
<protein>
    <submittedName>
        <fullName evidence="1">Uncharacterized protein</fullName>
    </submittedName>
</protein>
<dbReference type="Proteomes" id="UP000305067">
    <property type="component" value="Unassembled WGS sequence"/>
</dbReference>
<reference evidence="1 2" key="1">
    <citation type="journal article" date="2019" name="Nat. Ecol. Evol.">
        <title>Megaphylogeny resolves global patterns of mushroom evolution.</title>
        <authorList>
            <person name="Varga T."/>
            <person name="Krizsan K."/>
            <person name="Foldi C."/>
            <person name="Dima B."/>
            <person name="Sanchez-Garcia M."/>
            <person name="Sanchez-Ramirez S."/>
            <person name="Szollosi G.J."/>
            <person name="Szarkandi J.G."/>
            <person name="Papp V."/>
            <person name="Albert L."/>
            <person name="Andreopoulos W."/>
            <person name="Angelini C."/>
            <person name="Antonin V."/>
            <person name="Barry K.W."/>
            <person name="Bougher N.L."/>
            <person name="Buchanan P."/>
            <person name="Buyck B."/>
            <person name="Bense V."/>
            <person name="Catcheside P."/>
            <person name="Chovatia M."/>
            <person name="Cooper J."/>
            <person name="Damon W."/>
            <person name="Desjardin D."/>
            <person name="Finy P."/>
            <person name="Geml J."/>
            <person name="Haridas S."/>
            <person name="Hughes K."/>
            <person name="Justo A."/>
            <person name="Karasinski D."/>
            <person name="Kautmanova I."/>
            <person name="Kiss B."/>
            <person name="Kocsube S."/>
            <person name="Kotiranta H."/>
            <person name="LaButti K.M."/>
            <person name="Lechner B.E."/>
            <person name="Liimatainen K."/>
            <person name="Lipzen A."/>
            <person name="Lukacs Z."/>
            <person name="Mihaltcheva S."/>
            <person name="Morgado L.N."/>
            <person name="Niskanen T."/>
            <person name="Noordeloos M.E."/>
            <person name="Ohm R.A."/>
            <person name="Ortiz-Santana B."/>
            <person name="Ovrebo C."/>
            <person name="Racz N."/>
            <person name="Riley R."/>
            <person name="Savchenko A."/>
            <person name="Shiryaev A."/>
            <person name="Soop K."/>
            <person name="Spirin V."/>
            <person name="Szebenyi C."/>
            <person name="Tomsovsky M."/>
            <person name="Tulloss R.E."/>
            <person name="Uehling J."/>
            <person name="Grigoriev I.V."/>
            <person name="Vagvolgyi C."/>
            <person name="Papp T."/>
            <person name="Martin F.M."/>
            <person name="Miettinen O."/>
            <person name="Hibbett D.S."/>
            <person name="Nagy L.G."/>
        </authorList>
    </citation>
    <scope>NUCLEOTIDE SEQUENCE [LARGE SCALE GENOMIC DNA]</scope>
    <source>
        <strain evidence="1 2">CBS 309.79</strain>
    </source>
</reference>
<sequence length="244" mass="26726">MSNFDEQSDQDVISFIRNTELASFDSIDTDPASPLDLVLPNNAKERASLTGAAPLVFADDVSAEHKDDVELVILFAQLATAAYIRSQHQPGFAEAYAYHIQVLSKLGWRVVKIESTSNRDRSQQLNSDDVKGSLCSLVTSLLVTPGPSFKALFALATMIAQNSAAASTIFERMSIWDKKAVFYSGTVTMNSERVKLNLGVYGLEAEESITDILFRDLYRNKASFYKGTPILGHPPLSVLLVALS</sequence>
<organism evidence="1 2">
    <name type="scientific">Pterulicium gracile</name>
    <dbReference type="NCBI Taxonomy" id="1884261"/>
    <lineage>
        <taxon>Eukaryota</taxon>
        <taxon>Fungi</taxon>
        <taxon>Dikarya</taxon>
        <taxon>Basidiomycota</taxon>
        <taxon>Agaricomycotina</taxon>
        <taxon>Agaricomycetes</taxon>
        <taxon>Agaricomycetidae</taxon>
        <taxon>Agaricales</taxon>
        <taxon>Pleurotineae</taxon>
        <taxon>Pterulaceae</taxon>
        <taxon>Pterulicium</taxon>
    </lineage>
</organism>
<evidence type="ECO:0000313" key="1">
    <source>
        <dbReference type="EMBL" id="TFK97757.1"/>
    </source>
</evidence>
<evidence type="ECO:0000313" key="2">
    <source>
        <dbReference type="Proteomes" id="UP000305067"/>
    </source>
</evidence>
<name>A0A5C3Q9A0_9AGAR</name>
<proteinExistence type="predicted"/>